<dbReference type="PATRIC" id="fig|1002367.3.peg.491"/>
<proteinExistence type="predicted"/>
<dbReference type="AlphaFoldDB" id="G6AVI2"/>
<keyword evidence="1" id="KW-1133">Transmembrane helix</keyword>
<evidence type="ECO:0000313" key="3">
    <source>
        <dbReference type="Proteomes" id="UP000004407"/>
    </source>
</evidence>
<protein>
    <submittedName>
        <fullName evidence="2">Uncharacterized protein</fullName>
    </submittedName>
</protein>
<name>G6AVI2_9BACT</name>
<sequence length="60" mass="6607">VASRSCTNVEQERVRLDEAAQVMHGGFKLYDAVPALQAKVFGVLVVIYVVSSNNNNSQQR</sequence>
<keyword evidence="1" id="KW-0472">Membrane</keyword>
<keyword evidence="1" id="KW-0812">Transmembrane</keyword>
<accession>G6AVI2</accession>
<comment type="caution">
    <text evidence="2">The sequence shown here is derived from an EMBL/GenBank/DDBJ whole genome shotgun (WGS) entry which is preliminary data.</text>
</comment>
<dbReference type="Proteomes" id="UP000004407">
    <property type="component" value="Unassembled WGS sequence"/>
</dbReference>
<feature type="transmembrane region" description="Helical" evidence="1">
    <location>
        <begin position="32"/>
        <end position="50"/>
    </location>
</feature>
<evidence type="ECO:0000256" key="1">
    <source>
        <dbReference type="SAM" id="Phobius"/>
    </source>
</evidence>
<feature type="non-terminal residue" evidence="2">
    <location>
        <position position="1"/>
    </location>
</feature>
<gene>
    <name evidence="2" type="ORF">HMPREF0673_00617</name>
</gene>
<dbReference type="EMBL" id="AFZZ01000058">
    <property type="protein sequence ID" value="EHJ41560.1"/>
    <property type="molecule type" value="Genomic_DNA"/>
</dbReference>
<reference evidence="2 3" key="1">
    <citation type="submission" date="2011-08" db="EMBL/GenBank/DDBJ databases">
        <authorList>
            <person name="Weinstock G."/>
            <person name="Sodergren E."/>
            <person name="Clifton S."/>
            <person name="Fulton L."/>
            <person name="Fulton B."/>
            <person name="Courtney L."/>
            <person name="Fronick C."/>
            <person name="Harrison M."/>
            <person name="Strong C."/>
            <person name="Farmer C."/>
            <person name="Delahaunty K."/>
            <person name="Markovic C."/>
            <person name="Hall O."/>
            <person name="Minx P."/>
            <person name="Tomlinson C."/>
            <person name="Mitreva M."/>
            <person name="Hou S."/>
            <person name="Chen J."/>
            <person name="Wollam A."/>
            <person name="Pepin K.H."/>
            <person name="Johnson M."/>
            <person name="Bhonagiri V."/>
            <person name="Zhang X."/>
            <person name="Suruliraj S."/>
            <person name="Warren W."/>
            <person name="Chinwalla A."/>
            <person name="Mardis E.R."/>
            <person name="Wilson R.K."/>
        </authorList>
    </citation>
    <scope>NUCLEOTIDE SEQUENCE [LARGE SCALE GENOMIC DNA]</scope>
    <source>
        <strain evidence="2 3">DSM 18206</strain>
    </source>
</reference>
<evidence type="ECO:0000313" key="2">
    <source>
        <dbReference type="EMBL" id="EHJ41560.1"/>
    </source>
</evidence>
<organism evidence="2 3">
    <name type="scientific">Leyella stercorea DSM 18206</name>
    <dbReference type="NCBI Taxonomy" id="1002367"/>
    <lineage>
        <taxon>Bacteria</taxon>
        <taxon>Pseudomonadati</taxon>
        <taxon>Bacteroidota</taxon>
        <taxon>Bacteroidia</taxon>
        <taxon>Bacteroidales</taxon>
        <taxon>Prevotellaceae</taxon>
        <taxon>Leyella</taxon>
    </lineage>
</organism>
<dbReference type="HOGENOM" id="CLU_2928148_0_0_10"/>